<reference evidence="2" key="1">
    <citation type="journal article" date="2023" name="Nat. Plants">
        <title>Single-cell RNA sequencing provides a high-resolution roadmap for understanding the multicellular compartmentation of specialized metabolism.</title>
        <authorList>
            <person name="Sun S."/>
            <person name="Shen X."/>
            <person name="Li Y."/>
            <person name="Li Y."/>
            <person name="Wang S."/>
            <person name="Li R."/>
            <person name="Zhang H."/>
            <person name="Shen G."/>
            <person name="Guo B."/>
            <person name="Wei J."/>
            <person name="Xu J."/>
            <person name="St-Pierre B."/>
            <person name="Chen S."/>
            <person name="Sun C."/>
        </authorList>
    </citation>
    <scope>NUCLEOTIDE SEQUENCE [LARGE SCALE GENOMIC DNA]</scope>
</reference>
<keyword evidence="2" id="KW-1185">Reference proteome</keyword>
<proteinExistence type="predicted"/>
<comment type="caution">
    <text evidence="1">The sequence shown here is derived from an EMBL/GenBank/DDBJ whole genome shotgun (WGS) entry which is preliminary data.</text>
</comment>
<gene>
    <name evidence="1" type="ORF">M9H77_30001</name>
</gene>
<name>A0ACB9ZY05_CATRO</name>
<accession>A0ACB9ZY05</accession>
<sequence length="248" mass="28152">MESTEKGRTVTQSSNQEPLTESILVLKTNHIVDDTLVEAYCIPNSGSRVAKKGDVLNIKGYNELSFKREVLGNPKVKEGDGIKFSQMKLHGKVLHRLITSYISPKNGSYQYVNGVELCVIWQMKLHGKVLHRLITSYISPKNGSYQYVNGVELCIIWHVHRKRDLNLCYLMMENRKVVIKKGGVKALPYGIILTELFSFLGVEFCDEVYANVSKRGVIDEHFLSQTLSGKKLKKEEREKKSESSEKGK</sequence>
<dbReference type="Proteomes" id="UP001060085">
    <property type="component" value="Linkage Group LG07"/>
</dbReference>
<evidence type="ECO:0000313" key="1">
    <source>
        <dbReference type="EMBL" id="KAI5652814.1"/>
    </source>
</evidence>
<evidence type="ECO:0000313" key="2">
    <source>
        <dbReference type="Proteomes" id="UP001060085"/>
    </source>
</evidence>
<organism evidence="1 2">
    <name type="scientific">Catharanthus roseus</name>
    <name type="common">Madagascar periwinkle</name>
    <name type="synonym">Vinca rosea</name>
    <dbReference type="NCBI Taxonomy" id="4058"/>
    <lineage>
        <taxon>Eukaryota</taxon>
        <taxon>Viridiplantae</taxon>
        <taxon>Streptophyta</taxon>
        <taxon>Embryophyta</taxon>
        <taxon>Tracheophyta</taxon>
        <taxon>Spermatophyta</taxon>
        <taxon>Magnoliopsida</taxon>
        <taxon>eudicotyledons</taxon>
        <taxon>Gunneridae</taxon>
        <taxon>Pentapetalae</taxon>
        <taxon>asterids</taxon>
        <taxon>lamiids</taxon>
        <taxon>Gentianales</taxon>
        <taxon>Apocynaceae</taxon>
        <taxon>Rauvolfioideae</taxon>
        <taxon>Vinceae</taxon>
        <taxon>Catharanthinae</taxon>
        <taxon>Catharanthus</taxon>
    </lineage>
</organism>
<protein>
    <submittedName>
        <fullName evidence="1">Uncharacterized protein</fullName>
    </submittedName>
</protein>
<dbReference type="EMBL" id="CM044707">
    <property type="protein sequence ID" value="KAI5652814.1"/>
    <property type="molecule type" value="Genomic_DNA"/>
</dbReference>